<feature type="compositionally biased region" description="Polar residues" evidence="7">
    <location>
        <begin position="494"/>
        <end position="504"/>
    </location>
</feature>
<evidence type="ECO:0000256" key="4">
    <source>
        <dbReference type="ARBA" id="ARBA00022989"/>
    </source>
</evidence>
<dbReference type="GO" id="GO:0005783">
    <property type="term" value="C:endoplasmic reticulum"/>
    <property type="evidence" value="ECO:0007669"/>
    <property type="project" value="TreeGrafter"/>
</dbReference>
<keyword evidence="6 9" id="KW-0012">Acyltransferase</keyword>
<dbReference type="GO" id="GO:0003841">
    <property type="term" value="F:1-acylglycerol-3-phosphate O-acyltransferase activity"/>
    <property type="evidence" value="ECO:0007669"/>
    <property type="project" value="TreeGrafter"/>
</dbReference>
<dbReference type="PANTHER" id="PTHR13906">
    <property type="entry name" value="PORCUPINE"/>
    <property type="match status" value="1"/>
</dbReference>
<accession>A0A420HE51</accession>
<keyword evidence="5 8" id="KW-0472">Membrane</keyword>
<evidence type="ECO:0000256" key="5">
    <source>
        <dbReference type="ARBA" id="ARBA00023136"/>
    </source>
</evidence>
<reference evidence="9 10" key="1">
    <citation type="journal article" date="2018" name="BMC Genomics">
        <title>Comparative genome analyses reveal sequence features reflecting distinct modes of host-adaptation between dicot and monocot powdery mildew.</title>
        <authorList>
            <person name="Wu Y."/>
            <person name="Ma X."/>
            <person name="Pan Z."/>
            <person name="Kale S.D."/>
            <person name="Song Y."/>
            <person name="King H."/>
            <person name="Zhang Q."/>
            <person name="Presley C."/>
            <person name="Deng X."/>
            <person name="Wei C.I."/>
            <person name="Xiao S."/>
        </authorList>
    </citation>
    <scope>NUCLEOTIDE SEQUENCE [LARGE SCALE GENOMIC DNA]</scope>
    <source>
        <strain evidence="9">UMSG3</strain>
    </source>
</reference>
<evidence type="ECO:0000256" key="6">
    <source>
        <dbReference type="ARBA" id="ARBA00023315"/>
    </source>
</evidence>
<dbReference type="InterPro" id="IPR049941">
    <property type="entry name" value="LPLAT_7/PORCN-like"/>
</dbReference>
<feature type="transmembrane region" description="Helical" evidence="8">
    <location>
        <begin position="420"/>
        <end position="444"/>
    </location>
</feature>
<dbReference type="Proteomes" id="UP000283383">
    <property type="component" value="Unassembled WGS sequence"/>
</dbReference>
<feature type="transmembrane region" description="Helical" evidence="8">
    <location>
        <begin position="381"/>
        <end position="399"/>
    </location>
</feature>
<dbReference type="InterPro" id="IPR004299">
    <property type="entry name" value="MBOAT_fam"/>
</dbReference>
<dbReference type="PANTHER" id="PTHR13906:SF4">
    <property type="entry name" value="LYSOPHOSPHOLIPID ACYLTRANSFERASE 6"/>
    <property type="match status" value="1"/>
</dbReference>
<evidence type="ECO:0000256" key="2">
    <source>
        <dbReference type="ARBA" id="ARBA00022679"/>
    </source>
</evidence>
<feature type="transmembrane region" description="Helical" evidence="8">
    <location>
        <begin position="170"/>
        <end position="189"/>
    </location>
</feature>
<feature type="transmembrane region" description="Helical" evidence="8">
    <location>
        <begin position="23"/>
        <end position="39"/>
    </location>
</feature>
<feature type="transmembrane region" description="Helical" evidence="8">
    <location>
        <begin position="89"/>
        <end position="108"/>
    </location>
</feature>
<feature type="transmembrane region" description="Helical" evidence="8">
    <location>
        <begin position="229"/>
        <end position="251"/>
    </location>
</feature>
<dbReference type="GO" id="GO:0016020">
    <property type="term" value="C:membrane"/>
    <property type="evidence" value="ECO:0007669"/>
    <property type="project" value="UniProtKB-SubCell"/>
</dbReference>
<evidence type="ECO:0000256" key="8">
    <source>
        <dbReference type="SAM" id="Phobius"/>
    </source>
</evidence>
<dbReference type="STRING" id="62708.A0A420HE51"/>
<dbReference type="GO" id="GO:0047184">
    <property type="term" value="F:1-acylglycerophosphocholine O-acyltransferase activity"/>
    <property type="evidence" value="ECO:0007669"/>
    <property type="project" value="TreeGrafter"/>
</dbReference>
<keyword evidence="2 9" id="KW-0808">Transferase</keyword>
<comment type="caution">
    <text evidence="9">The sequence shown here is derived from an EMBL/GenBank/DDBJ whole genome shotgun (WGS) entry which is preliminary data.</text>
</comment>
<keyword evidence="10" id="KW-1185">Reference proteome</keyword>
<evidence type="ECO:0000256" key="3">
    <source>
        <dbReference type="ARBA" id="ARBA00022692"/>
    </source>
</evidence>
<proteinExistence type="predicted"/>
<dbReference type="Pfam" id="PF03062">
    <property type="entry name" value="MBOAT"/>
    <property type="match status" value="1"/>
</dbReference>
<organism evidence="9 10">
    <name type="scientific">Golovinomyces cichoracearum</name>
    <dbReference type="NCBI Taxonomy" id="62708"/>
    <lineage>
        <taxon>Eukaryota</taxon>
        <taxon>Fungi</taxon>
        <taxon>Dikarya</taxon>
        <taxon>Ascomycota</taxon>
        <taxon>Pezizomycotina</taxon>
        <taxon>Leotiomycetes</taxon>
        <taxon>Erysiphales</taxon>
        <taxon>Erysiphaceae</taxon>
        <taxon>Golovinomyces</taxon>
    </lineage>
</organism>
<dbReference type="GO" id="GO:0030258">
    <property type="term" value="P:lipid modification"/>
    <property type="evidence" value="ECO:0007669"/>
    <property type="project" value="TreeGrafter"/>
</dbReference>
<feature type="transmembrane region" description="Helical" evidence="8">
    <location>
        <begin position="450"/>
        <end position="472"/>
    </location>
</feature>
<name>A0A420HE51_9PEZI</name>
<protein>
    <submittedName>
        <fullName evidence="9">Lysophospholipid acyltransferase</fullName>
    </submittedName>
</protein>
<dbReference type="EMBL" id="MCBQ01020031">
    <property type="protein sequence ID" value="RKF55657.1"/>
    <property type="molecule type" value="Genomic_DNA"/>
</dbReference>
<evidence type="ECO:0000256" key="7">
    <source>
        <dbReference type="SAM" id="MobiDB-lite"/>
    </source>
</evidence>
<keyword evidence="4 8" id="KW-1133">Transmembrane helix</keyword>
<dbReference type="AlphaFoldDB" id="A0A420HE51"/>
<dbReference type="GO" id="GO:0046474">
    <property type="term" value="P:glycerophospholipid biosynthetic process"/>
    <property type="evidence" value="ECO:0007669"/>
    <property type="project" value="TreeGrafter"/>
</dbReference>
<evidence type="ECO:0000313" key="10">
    <source>
        <dbReference type="Proteomes" id="UP000283383"/>
    </source>
</evidence>
<evidence type="ECO:0000313" key="9">
    <source>
        <dbReference type="EMBL" id="RKF55657.1"/>
    </source>
</evidence>
<gene>
    <name evidence="9" type="ORF">GcM3_200044</name>
</gene>
<evidence type="ECO:0000256" key="1">
    <source>
        <dbReference type="ARBA" id="ARBA00004141"/>
    </source>
</evidence>
<keyword evidence="3 8" id="KW-0812">Transmembrane</keyword>
<feature type="transmembrane region" description="Helical" evidence="8">
    <location>
        <begin position="51"/>
        <end position="69"/>
    </location>
</feature>
<sequence>MFPYIDTPFQHASKFFGASPDELKLVSSFFFSFPLAYVLKCLPSQRPALKNIFSICISLFFLVGLFDMWDGVRTLTLSSVFVYYVAKYLNGPFMPWIVFIFVMGHLSINQLTRQFVNDPGIVDITGAQMILAIKLTSFAWNIADGQLPEKDLSEAQKEKVLKEVPDPLDFAGFIMFFPSLFAGPAFDFVDYKRWIEMKMFEVPSKTKSDTSKKTPSNSVRKIPPSFTPAILKAVGGVFWIILFLKLSTIYYPSFFIGDEYTKYSFPRRVWTLHMLCFTTRLKYYGVWALTEATCILAGLGYNGIDPITGKASWNRLRHVDPIGVETAQNTRGYLGSWNINTNNWLRNYVYLRVTPRGKKPGFRATLATFTTSAFWHGFYPGYYLSFILASFVQTVAKNFRRYFRPFFLDHGDSKPTSLKIFYDIFSYLATQIAFTFVTVPFIFLDLESSYIVWYRVYFFGIIGTALSMALFASPMKKILVKRLNKRNGTKKSKLTPSQNTTSEVEPTLGVPPLPEDLHKDIVQELNSLVK</sequence>
<comment type="subcellular location">
    <subcellularLocation>
        <location evidence="1">Membrane</location>
        <topology evidence="1">Multi-pass membrane protein</topology>
    </subcellularLocation>
</comment>
<feature type="region of interest" description="Disordered" evidence="7">
    <location>
        <begin position="489"/>
        <end position="515"/>
    </location>
</feature>